<sequence length="106" mass="12116">MFLFLKDKLYNTLRIVHSHCGDGKTITLYFKVIVSLFTKGTVIMTEIAEGQGVLRSTIVDPQSTSGFLFQHASNFHLKWLEELNANDAVIYEKQITLVMQTPSWYS</sequence>
<proteinExistence type="predicted"/>
<dbReference type="Proteomes" id="UP000078492">
    <property type="component" value="Unassembled WGS sequence"/>
</dbReference>
<gene>
    <name evidence="1" type="ORF">ALC57_14365</name>
</gene>
<keyword evidence="2" id="KW-1185">Reference proteome</keyword>
<evidence type="ECO:0000313" key="2">
    <source>
        <dbReference type="Proteomes" id="UP000078492"/>
    </source>
</evidence>
<accession>A0A195DKI8</accession>
<organism evidence="1 2">
    <name type="scientific">Trachymyrmex cornetzi</name>
    <dbReference type="NCBI Taxonomy" id="471704"/>
    <lineage>
        <taxon>Eukaryota</taxon>
        <taxon>Metazoa</taxon>
        <taxon>Ecdysozoa</taxon>
        <taxon>Arthropoda</taxon>
        <taxon>Hexapoda</taxon>
        <taxon>Insecta</taxon>
        <taxon>Pterygota</taxon>
        <taxon>Neoptera</taxon>
        <taxon>Endopterygota</taxon>
        <taxon>Hymenoptera</taxon>
        <taxon>Apocrita</taxon>
        <taxon>Aculeata</taxon>
        <taxon>Formicoidea</taxon>
        <taxon>Formicidae</taxon>
        <taxon>Myrmicinae</taxon>
        <taxon>Trachymyrmex</taxon>
    </lineage>
</organism>
<protein>
    <submittedName>
        <fullName evidence="1">Uncharacterized protein</fullName>
    </submittedName>
</protein>
<reference evidence="1 2" key="1">
    <citation type="submission" date="2015-09" db="EMBL/GenBank/DDBJ databases">
        <title>Trachymyrmex cornetzi WGS genome.</title>
        <authorList>
            <person name="Nygaard S."/>
            <person name="Hu H."/>
            <person name="Boomsma J."/>
            <person name="Zhang G."/>
        </authorList>
    </citation>
    <scope>NUCLEOTIDE SEQUENCE [LARGE SCALE GENOMIC DNA]</scope>
    <source>
        <strain evidence="1">Tcor2-1</strain>
        <tissue evidence="1">Whole body</tissue>
    </source>
</reference>
<dbReference type="EMBL" id="KQ980765">
    <property type="protein sequence ID" value="KYN13352.1"/>
    <property type="molecule type" value="Genomic_DNA"/>
</dbReference>
<name>A0A195DKI8_9HYME</name>
<dbReference type="AlphaFoldDB" id="A0A195DKI8"/>
<evidence type="ECO:0000313" key="1">
    <source>
        <dbReference type="EMBL" id="KYN13352.1"/>
    </source>
</evidence>